<evidence type="ECO:0000313" key="1">
    <source>
        <dbReference type="EMBL" id="KRG11162.1"/>
    </source>
</evidence>
<comment type="caution">
    <text evidence="1">The sequence shown here is derived from an EMBL/GenBank/DDBJ whole genome shotgun (WGS) entry which is preliminary data.</text>
</comment>
<dbReference type="Proteomes" id="UP000053881">
    <property type="component" value="Unassembled WGS sequence"/>
</dbReference>
<protein>
    <submittedName>
        <fullName evidence="1">Uncharacterized protein</fullName>
    </submittedName>
</protein>
<gene>
    <name evidence="1" type="ORF">ACA29_18775</name>
</gene>
<proteinExistence type="predicted"/>
<dbReference type="AlphaFoldDB" id="A0A0Q9Y0X5"/>
<sequence length="79" mass="9501">MRTEKGTFIFIFQAYDIETTRATYTHVINKKMPPKKSRDFMETFSKKLRFELNVIFLGYFHHTHIKQLINLVNTTFIGR</sequence>
<evidence type="ECO:0000313" key="2">
    <source>
        <dbReference type="Proteomes" id="UP000053881"/>
    </source>
</evidence>
<accession>A0A0Q9Y0X5</accession>
<name>A0A0Q9Y0X5_9BACI</name>
<dbReference type="PATRIC" id="fig|217031.4.peg.6356"/>
<organism evidence="1 2">
    <name type="scientific">Lederbergia galactosidilytica</name>
    <dbReference type="NCBI Taxonomy" id="217031"/>
    <lineage>
        <taxon>Bacteria</taxon>
        <taxon>Bacillati</taxon>
        <taxon>Bacillota</taxon>
        <taxon>Bacilli</taxon>
        <taxon>Bacillales</taxon>
        <taxon>Bacillaceae</taxon>
        <taxon>Lederbergia</taxon>
    </lineage>
</organism>
<dbReference type="EMBL" id="LGPB01000129">
    <property type="protein sequence ID" value="KRG11162.1"/>
    <property type="molecule type" value="Genomic_DNA"/>
</dbReference>
<reference evidence="1 2" key="1">
    <citation type="submission" date="2015-06" db="EMBL/GenBank/DDBJ databases">
        <title>Genome sequencing project of Bacillus galactosidilyticus PL133.</title>
        <authorList>
            <person name="Gaiero J."/>
            <person name="Nicol R."/>
            <person name="Habash M."/>
        </authorList>
    </citation>
    <scope>NUCLEOTIDE SEQUENCE [LARGE SCALE GENOMIC DNA]</scope>
    <source>
        <strain evidence="1 2">PL133</strain>
    </source>
</reference>